<proteinExistence type="predicted"/>
<organism evidence="2 3">
    <name type="scientific">Cymbomonas tetramitiformis</name>
    <dbReference type="NCBI Taxonomy" id="36881"/>
    <lineage>
        <taxon>Eukaryota</taxon>
        <taxon>Viridiplantae</taxon>
        <taxon>Chlorophyta</taxon>
        <taxon>Pyramimonadophyceae</taxon>
        <taxon>Pyramimonadales</taxon>
        <taxon>Pyramimonadaceae</taxon>
        <taxon>Cymbomonas</taxon>
    </lineage>
</organism>
<reference evidence="2 3" key="1">
    <citation type="journal article" date="2015" name="Genome Biol. Evol.">
        <title>Comparative Genomics of a Bacterivorous Green Alga Reveals Evolutionary Causalities and Consequences of Phago-Mixotrophic Mode of Nutrition.</title>
        <authorList>
            <person name="Burns J.A."/>
            <person name="Paasch A."/>
            <person name="Narechania A."/>
            <person name="Kim E."/>
        </authorList>
    </citation>
    <scope>NUCLEOTIDE SEQUENCE [LARGE SCALE GENOMIC DNA]</scope>
    <source>
        <strain evidence="2 3">PLY_AMNH</strain>
    </source>
</reference>
<feature type="domain" description="Right handed beta helix" evidence="1">
    <location>
        <begin position="42"/>
        <end position="186"/>
    </location>
</feature>
<dbReference type="Pfam" id="PF13229">
    <property type="entry name" value="Beta_helix"/>
    <property type="match status" value="1"/>
</dbReference>
<dbReference type="EMBL" id="LGRX02012161">
    <property type="protein sequence ID" value="KAK3267860.1"/>
    <property type="molecule type" value="Genomic_DNA"/>
</dbReference>
<dbReference type="Proteomes" id="UP001190700">
    <property type="component" value="Unassembled WGS sequence"/>
</dbReference>
<accession>A0AAE0L135</accession>
<evidence type="ECO:0000313" key="2">
    <source>
        <dbReference type="EMBL" id="KAK3267860.1"/>
    </source>
</evidence>
<dbReference type="PANTHER" id="PTHR11319:SF35">
    <property type="entry name" value="OUTER MEMBRANE PROTEIN PMPC-RELATED"/>
    <property type="match status" value="1"/>
</dbReference>
<dbReference type="PANTHER" id="PTHR11319">
    <property type="entry name" value="G PROTEIN-COUPLED RECEPTOR-RELATED"/>
    <property type="match status" value="1"/>
</dbReference>
<comment type="caution">
    <text evidence="2">The sequence shown here is derived from an EMBL/GenBank/DDBJ whole genome shotgun (WGS) entry which is preliminary data.</text>
</comment>
<dbReference type="AlphaFoldDB" id="A0AAE0L135"/>
<keyword evidence="3" id="KW-1185">Reference proteome</keyword>
<dbReference type="InterPro" id="IPR039448">
    <property type="entry name" value="Beta_helix"/>
</dbReference>
<evidence type="ECO:0000259" key="1">
    <source>
        <dbReference type="Pfam" id="PF13229"/>
    </source>
</evidence>
<evidence type="ECO:0000313" key="3">
    <source>
        <dbReference type="Proteomes" id="UP001190700"/>
    </source>
</evidence>
<gene>
    <name evidence="2" type="ORF">CYMTET_23608</name>
</gene>
<name>A0AAE0L135_9CHLO</name>
<dbReference type="InterPro" id="IPR011050">
    <property type="entry name" value="Pectin_lyase_fold/virulence"/>
</dbReference>
<feature type="non-terminal residue" evidence="2">
    <location>
        <position position="671"/>
    </location>
</feature>
<dbReference type="SUPFAM" id="SSF51126">
    <property type="entry name" value="Pectin lyase-like"/>
    <property type="match status" value="2"/>
</dbReference>
<sequence length="671" mass="71005">MPAQANVEGGCVHAVRATISAVDMTFVGNHASRGGAMFLAEGALVRFDRCIFDSNTGDHGAGVFLYGGNMELRACTFTQNSGKVSGGVHIEGGLAELEECAFHDNACAGEGAAVYVSGGDVTLRGATLERNTADFHGGAVYAAGASTVRIVEATVLRDNRAPKGGAMYVEDFTTVEVEGAVFLRNVADSFSTQADDLCSSMGEGGALAAVDSSVALSTTLLENNNASIQGGGLWVQGELRMHDCVLRDNVAGQNAGGVAISGRNFNLTVSNCSLLHNSVVSQMLGGVVGMGGGLYLELRGNETRVQLVGTSLVGNAASQGGGLYLTGQTKDMELQLREMRFQENEVDTGGCMYWLFAGNETLVPQCEECECEDVASSVVSYQMEQLAAEHGKWRAIQVLEAQSNEMISPSIRYIAKDYYGSVVTVIDDSLSVSATLDSSSGTNENTTNDKYYLLGATVEIYGLSGAVFDGLVAAGTPGKVYQLRFTPDTGDGSFVLPMVLGECRPGEQYNADAQTCTECAPGYLKFDNGTDECVECTSDLIDCLGGSRPAQSLRTQQLAARYLKRASGITQRYYIEQGAWVSPGVALCVTTEARTATECFLNYIYECTTPSMCKSDDAGRKHDGLDVSRLDLCRTGHRNGYVMCGVCEASYQRGINGICQSCSDAGVSFAQ</sequence>
<dbReference type="Gene3D" id="2.160.20.10">
    <property type="entry name" value="Single-stranded right-handed beta-helix, Pectin lyase-like"/>
    <property type="match status" value="1"/>
</dbReference>
<protein>
    <recommendedName>
        <fullName evidence="1">Right handed beta helix domain-containing protein</fullName>
    </recommendedName>
</protein>
<dbReference type="InterPro" id="IPR012334">
    <property type="entry name" value="Pectin_lyas_fold"/>
</dbReference>